<feature type="compositionally biased region" description="Polar residues" evidence="2">
    <location>
        <begin position="137"/>
        <end position="146"/>
    </location>
</feature>
<feature type="region of interest" description="Disordered" evidence="2">
    <location>
        <begin position="137"/>
        <end position="202"/>
    </location>
</feature>
<dbReference type="PANTHER" id="PTHR46248">
    <property type="entry name" value="EXPRESSED PROTEIN"/>
    <property type="match status" value="1"/>
</dbReference>
<feature type="compositionally biased region" description="Polar residues" evidence="2">
    <location>
        <begin position="179"/>
        <end position="196"/>
    </location>
</feature>
<dbReference type="AlphaFoldDB" id="A0A7I8KDP6"/>
<evidence type="ECO:0000313" key="6">
    <source>
        <dbReference type="Proteomes" id="UP000663760"/>
    </source>
</evidence>
<evidence type="ECO:0000256" key="2">
    <source>
        <dbReference type="SAM" id="MobiDB-lite"/>
    </source>
</evidence>
<dbReference type="InterPro" id="IPR025757">
    <property type="entry name" value="MIP1_Leuzipper"/>
</dbReference>
<protein>
    <submittedName>
        <fullName evidence="5">Uncharacterized protein</fullName>
    </submittedName>
</protein>
<dbReference type="OrthoDB" id="418495at2759"/>
<evidence type="ECO:0000259" key="3">
    <source>
        <dbReference type="Pfam" id="PF04784"/>
    </source>
</evidence>
<dbReference type="PANTHER" id="PTHR46248:SF9">
    <property type="entry name" value="EXPRESSED PROTEIN"/>
    <property type="match status" value="1"/>
</dbReference>
<reference evidence="5" key="1">
    <citation type="submission" date="2020-02" db="EMBL/GenBank/DDBJ databases">
        <authorList>
            <person name="Scholz U."/>
            <person name="Mascher M."/>
            <person name="Fiebig A."/>
        </authorList>
    </citation>
    <scope>NUCLEOTIDE SEQUENCE</scope>
</reference>
<organism evidence="5 6">
    <name type="scientific">Spirodela intermedia</name>
    <name type="common">Intermediate duckweed</name>
    <dbReference type="NCBI Taxonomy" id="51605"/>
    <lineage>
        <taxon>Eukaryota</taxon>
        <taxon>Viridiplantae</taxon>
        <taxon>Streptophyta</taxon>
        <taxon>Embryophyta</taxon>
        <taxon>Tracheophyta</taxon>
        <taxon>Spermatophyta</taxon>
        <taxon>Magnoliopsida</taxon>
        <taxon>Liliopsida</taxon>
        <taxon>Araceae</taxon>
        <taxon>Lemnoideae</taxon>
        <taxon>Spirodela</taxon>
    </lineage>
</organism>
<feature type="coiled-coil region" evidence="1">
    <location>
        <begin position="53"/>
        <end position="126"/>
    </location>
</feature>
<dbReference type="Proteomes" id="UP000663760">
    <property type="component" value="Chromosome 5"/>
</dbReference>
<accession>A0A7I8KDP6</accession>
<dbReference type="InterPro" id="IPR006869">
    <property type="entry name" value="DUF547"/>
</dbReference>
<feature type="domain" description="DUF547" evidence="3">
    <location>
        <begin position="317"/>
        <end position="448"/>
    </location>
</feature>
<feature type="region of interest" description="Disordered" evidence="2">
    <location>
        <begin position="1"/>
        <end position="51"/>
    </location>
</feature>
<evidence type="ECO:0000259" key="4">
    <source>
        <dbReference type="Pfam" id="PF14389"/>
    </source>
</evidence>
<evidence type="ECO:0000313" key="5">
    <source>
        <dbReference type="EMBL" id="CAA7395773.1"/>
    </source>
</evidence>
<dbReference type="Pfam" id="PF14389">
    <property type="entry name" value="Lzipper-MIP1"/>
    <property type="match status" value="1"/>
</dbReference>
<keyword evidence="6" id="KW-1185">Reference proteome</keyword>
<sequence>MNTRVRTASQAMKAPSKLGPQEKEKGKTMTQPDARTMDAGKAPGRGRSRRERKIQLQQAVDRLKKKLRREENIHRALERAFTRPLGSLPRLPPYLPPHTLELLAEVAVLEEEVVRLEEQVVSFRQGLYQEAIYFSSSTKKPPTAGNSPPPVPPLAARKSPAKKPIGSPPIPGLLRGKENQLSTPSSMKKASRAQTRGRTEELEFPNRVSEELVRCLMGIFSARRSSCLNSSSAVAAMEAAEAAPSVSGSSDSPDEGIFRDPYGIFSEFGRRDVGPYERFLSLDARWPSGSRLGAAASPSLFRRLRLLLRKLGSVDLRGLTHPEKLAFWVNVYNSCMMNAFLENDIPSTPQMVVTLMQKATINVGGRQLSAISIEHFVLRLPYHSRSACFPKSGNLKADAAMQSIGGLDWPEPLVTFALSCGSWSSPAVRVYTASKVEDELEVAKRDYLQAAVGISTAGGGMGIPKLLDWYLLDFAKDVDSLMDWVCLQLPSGLRNDAVNCLETGRSGRAAVDLIRVIPYDFTFRYLLAT</sequence>
<evidence type="ECO:0000256" key="1">
    <source>
        <dbReference type="SAM" id="Coils"/>
    </source>
</evidence>
<name>A0A7I8KDP6_SPIIN</name>
<keyword evidence="1" id="KW-0175">Coiled coil</keyword>
<dbReference type="EMBL" id="LR746268">
    <property type="protein sequence ID" value="CAA7395773.1"/>
    <property type="molecule type" value="Genomic_DNA"/>
</dbReference>
<proteinExistence type="predicted"/>
<feature type="compositionally biased region" description="Polar residues" evidence="2">
    <location>
        <begin position="1"/>
        <end position="10"/>
    </location>
</feature>
<dbReference type="Pfam" id="PF04784">
    <property type="entry name" value="DUF547"/>
    <property type="match status" value="1"/>
</dbReference>
<gene>
    <name evidence="5" type="ORF">SI8410_05006436</name>
</gene>
<feature type="domain" description="Ternary complex factor MIP1 leucine-zipper" evidence="4">
    <location>
        <begin position="49"/>
        <end position="130"/>
    </location>
</feature>